<evidence type="ECO:0000313" key="2">
    <source>
        <dbReference type="Proteomes" id="UP000575068"/>
    </source>
</evidence>
<dbReference type="RefSeq" id="WP_184475883.1">
    <property type="nucleotide sequence ID" value="NZ_JACHOV010000009.1"/>
</dbReference>
<gene>
    <name evidence="1" type="ORF">HNQ99_002425</name>
</gene>
<keyword evidence="2" id="KW-1185">Reference proteome</keyword>
<dbReference type="EMBL" id="JACHOV010000009">
    <property type="protein sequence ID" value="MBB4642103.1"/>
    <property type="molecule type" value="Genomic_DNA"/>
</dbReference>
<evidence type="ECO:0000313" key="1">
    <source>
        <dbReference type="EMBL" id="MBB4642103.1"/>
    </source>
</evidence>
<organism evidence="1 2">
    <name type="scientific">Rhizorhapis suberifaciens</name>
    <name type="common">corky root of lettuce</name>
    <dbReference type="NCBI Taxonomy" id="13656"/>
    <lineage>
        <taxon>Bacteria</taxon>
        <taxon>Pseudomonadati</taxon>
        <taxon>Pseudomonadota</taxon>
        <taxon>Alphaproteobacteria</taxon>
        <taxon>Sphingomonadales</taxon>
        <taxon>Sphingomonadaceae</taxon>
        <taxon>Rhizorhapis</taxon>
    </lineage>
</organism>
<reference evidence="1 2" key="1">
    <citation type="submission" date="2020-08" db="EMBL/GenBank/DDBJ databases">
        <title>Genomic Encyclopedia of Type Strains, Phase IV (KMG-IV): sequencing the most valuable type-strain genomes for metagenomic binning, comparative biology and taxonomic classification.</title>
        <authorList>
            <person name="Goeker M."/>
        </authorList>
    </citation>
    <scope>NUCLEOTIDE SEQUENCE [LARGE SCALE GENOMIC DNA]</scope>
    <source>
        <strain evidence="1 2">DSM 7465</strain>
    </source>
</reference>
<comment type="caution">
    <text evidence="1">The sequence shown here is derived from an EMBL/GenBank/DDBJ whole genome shotgun (WGS) entry which is preliminary data.</text>
</comment>
<dbReference type="AlphaFoldDB" id="A0A840HVX0"/>
<name>A0A840HVX0_9SPHN</name>
<proteinExistence type="predicted"/>
<protein>
    <submittedName>
        <fullName evidence="1">Uncharacterized protein</fullName>
    </submittedName>
</protein>
<accession>A0A840HVX0</accession>
<sequence>MICQYSFSGNSEQYLHLGRKHPRQILIIPPFFEEMNRTRWLLLAAMRTLDEARIGTILPDLPGQNESLVPDSGISLSTWRAALERLVAQSGVIIDMIAAFRSGSIIDDAVNCARHWRLAPEDGVNLLRQLVRTRLASDREAGLAPSKAGLLAQARQESVMFAGWEIPPAMIQELETSGLPTHDEVRTVLLEDSTASADAYVSGKPLWRQSEPQEDHWLAQQIAADIAAWVPR</sequence>
<dbReference type="Proteomes" id="UP000575068">
    <property type="component" value="Unassembled WGS sequence"/>
</dbReference>